<keyword evidence="2" id="KW-1133">Transmembrane helix</keyword>
<feature type="transmembrane region" description="Helical" evidence="2">
    <location>
        <begin position="6"/>
        <end position="27"/>
    </location>
</feature>
<feature type="region of interest" description="Disordered" evidence="1">
    <location>
        <begin position="35"/>
        <end position="54"/>
    </location>
</feature>
<dbReference type="RefSeq" id="WP_258914122.1">
    <property type="nucleotide sequence ID" value="NZ_CP103305.1"/>
</dbReference>
<accession>A0A977NLS5</accession>
<sequence length="54" mass="5845">MSAILFLVVIPAVIAFLFSVFVAYYAFSDASERQLSSGEPDAHRLSIEVPSGQP</sequence>
<protein>
    <submittedName>
        <fullName evidence="3">Uncharacterized protein</fullName>
    </submittedName>
</protein>
<evidence type="ECO:0000313" key="3">
    <source>
        <dbReference type="EMBL" id="UVS68646.1"/>
    </source>
</evidence>
<reference evidence="3" key="1">
    <citation type="submission" date="2022-08" db="EMBL/GenBank/DDBJ databases">
        <title>Dynamic responses of ammonia-oxidizing microbial communities induced by reactive oxygen species (ROS) in fluctuating redox aquifers.</title>
        <authorList>
            <person name="Wang P."/>
            <person name="Wang H."/>
        </authorList>
    </citation>
    <scope>NUCLEOTIDE SEQUENCE</scope>
    <source>
        <strain evidence="3">PLX03</strain>
    </source>
</reference>
<keyword evidence="2" id="KW-0472">Membrane</keyword>
<dbReference type="GeneID" id="74687634"/>
<evidence type="ECO:0000256" key="1">
    <source>
        <dbReference type="SAM" id="MobiDB-lite"/>
    </source>
</evidence>
<dbReference type="Proteomes" id="UP001059771">
    <property type="component" value="Chromosome"/>
</dbReference>
<dbReference type="EMBL" id="CP103305">
    <property type="protein sequence ID" value="UVS68646.1"/>
    <property type="molecule type" value="Genomic_DNA"/>
</dbReference>
<proteinExistence type="predicted"/>
<organism evidence="3">
    <name type="scientific">Nitrososphaera viennensis</name>
    <dbReference type="NCBI Taxonomy" id="1034015"/>
    <lineage>
        <taxon>Archaea</taxon>
        <taxon>Nitrososphaerota</taxon>
        <taxon>Nitrososphaeria</taxon>
        <taxon>Nitrososphaerales</taxon>
        <taxon>Nitrososphaeraceae</taxon>
        <taxon>Nitrososphaera</taxon>
    </lineage>
</organism>
<keyword evidence="2" id="KW-0812">Transmembrane</keyword>
<dbReference type="AlphaFoldDB" id="A0A977NLS5"/>
<name>A0A977NLS5_9ARCH</name>
<evidence type="ECO:0000256" key="2">
    <source>
        <dbReference type="SAM" id="Phobius"/>
    </source>
</evidence>
<gene>
    <name evidence="3" type="ORF">NWT39_12155</name>
</gene>